<dbReference type="PANTHER" id="PTHR34676">
    <property type="entry name" value="DUF4219 DOMAIN-CONTAINING PROTEIN-RELATED"/>
    <property type="match status" value="1"/>
</dbReference>
<name>A0ABM1H2L7_SOLPN</name>
<organism evidence="1 2">
    <name type="scientific">Solanum pennellii</name>
    <name type="common">Tomato</name>
    <name type="synonym">Lycopersicon pennellii</name>
    <dbReference type="NCBI Taxonomy" id="28526"/>
    <lineage>
        <taxon>Eukaryota</taxon>
        <taxon>Viridiplantae</taxon>
        <taxon>Streptophyta</taxon>
        <taxon>Embryophyta</taxon>
        <taxon>Tracheophyta</taxon>
        <taxon>Spermatophyta</taxon>
        <taxon>Magnoliopsida</taxon>
        <taxon>eudicotyledons</taxon>
        <taxon>Gunneridae</taxon>
        <taxon>Pentapetalae</taxon>
        <taxon>asterids</taxon>
        <taxon>lamiids</taxon>
        <taxon>Solanales</taxon>
        <taxon>Solanaceae</taxon>
        <taxon>Solanoideae</taxon>
        <taxon>Solaneae</taxon>
        <taxon>Solanum</taxon>
        <taxon>Solanum subgen. Lycopersicon</taxon>
    </lineage>
</organism>
<dbReference type="Proteomes" id="UP000694930">
    <property type="component" value="Chromosome 1"/>
</dbReference>
<accession>A0ABM1H2L7</accession>
<sequence>MVEESHDESSDRRKFDLWSVVLDGPTISMKKGPDGETMIPKDRNEWNVADKLAIQNNAKAKKILICGIGLDEYNRISSCKDAKAIWETLQTAHEETTLVKKSKIDNLNRQYELFRMMDGETIQDMHTRFTSIINEIYSLGEVIPNEKAVRKFLSVLPES</sequence>
<proteinExistence type="predicted"/>
<dbReference type="RefSeq" id="XP_015079497.1">
    <property type="nucleotide sequence ID" value="XM_015224011.1"/>
</dbReference>
<dbReference type="GeneID" id="107023343"/>
<dbReference type="PANTHER" id="PTHR34676:SF8">
    <property type="entry name" value="TRANSMEMBRANE PROTEIN"/>
    <property type="match status" value="1"/>
</dbReference>
<reference evidence="2" key="2">
    <citation type="submission" date="2025-08" db="UniProtKB">
        <authorList>
            <consortium name="RefSeq"/>
        </authorList>
    </citation>
    <scope>IDENTIFICATION</scope>
</reference>
<evidence type="ECO:0000313" key="1">
    <source>
        <dbReference type="Proteomes" id="UP000694930"/>
    </source>
</evidence>
<protein>
    <submittedName>
        <fullName evidence="2">Uncharacterized protein LOC107023343</fullName>
    </submittedName>
</protein>
<gene>
    <name evidence="2" type="primary">LOC107023343</name>
</gene>
<reference evidence="1" key="1">
    <citation type="journal article" date="2014" name="Nat. Genet.">
        <title>The genome of the stress-tolerant wild tomato species Solanum pennellii.</title>
        <authorList>
            <person name="Bolger A."/>
            <person name="Scossa F."/>
            <person name="Bolger M.E."/>
            <person name="Lanz C."/>
            <person name="Maumus F."/>
            <person name="Tohge T."/>
            <person name="Quesneville H."/>
            <person name="Alseekh S."/>
            <person name="Sorensen I."/>
            <person name="Lichtenstein G."/>
            <person name="Fich E.A."/>
            <person name="Conte M."/>
            <person name="Keller H."/>
            <person name="Schneeberger K."/>
            <person name="Schwacke R."/>
            <person name="Ofner I."/>
            <person name="Vrebalov J."/>
            <person name="Xu Y."/>
            <person name="Osorio S."/>
            <person name="Aflitos S.A."/>
            <person name="Schijlen E."/>
            <person name="Jimenez-Gomez J.M."/>
            <person name="Ryngajllo M."/>
            <person name="Kimura S."/>
            <person name="Kumar R."/>
            <person name="Koenig D."/>
            <person name="Headland L.R."/>
            <person name="Maloof J.N."/>
            <person name="Sinha N."/>
            <person name="van Ham R.C."/>
            <person name="Lankhorst R.K."/>
            <person name="Mao L."/>
            <person name="Vogel A."/>
            <person name="Arsova B."/>
            <person name="Panstruga R."/>
            <person name="Fei Z."/>
            <person name="Rose J.K."/>
            <person name="Zamir D."/>
            <person name="Carrari F."/>
            <person name="Giovannoni J.J."/>
            <person name="Weigel D."/>
            <person name="Usadel B."/>
            <person name="Fernie A.R."/>
        </authorList>
    </citation>
    <scope>NUCLEOTIDE SEQUENCE [LARGE SCALE GENOMIC DNA]</scope>
    <source>
        <strain evidence="1">cv. LA0716</strain>
    </source>
</reference>
<evidence type="ECO:0000313" key="2">
    <source>
        <dbReference type="RefSeq" id="XP_015079497.1"/>
    </source>
</evidence>
<keyword evidence="1" id="KW-1185">Reference proteome</keyword>
<dbReference type="Pfam" id="PF14223">
    <property type="entry name" value="Retrotran_gag_2"/>
    <property type="match status" value="1"/>
</dbReference>